<dbReference type="InterPro" id="IPR036514">
    <property type="entry name" value="SGNH_hydro_sf"/>
</dbReference>
<name>A0A9P1FNH7_9DINO</name>
<sequence>MKPTARLVIGGPYPNNAYSMEHLEVLKRVWDTMKTWDSVDHFIDFLQPVVHDGRGHWHPGAWEDDSHPNDLGHRSMYQCLDIDSILADSLSKNGAELGLVGFFVVRSTALGVMFFSDVTLG</sequence>
<protein>
    <submittedName>
        <fullName evidence="2">SGNH hydrolase-type esterase domain-containing protein</fullName>
    </submittedName>
</protein>
<reference evidence="2 3" key="2">
    <citation type="submission" date="2024-05" db="EMBL/GenBank/DDBJ databases">
        <authorList>
            <person name="Chen Y."/>
            <person name="Shah S."/>
            <person name="Dougan E. K."/>
            <person name="Thang M."/>
            <person name="Chan C."/>
        </authorList>
    </citation>
    <scope>NUCLEOTIDE SEQUENCE [LARGE SCALE GENOMIC DNA]</scope>
</reference>
<dbReference type="Gene3D" id="3.40.50.1110">
    <property type="entry name" value="SGNH hydrolase"/>
    <property type="match status" value="1"/>
</dbReference>
<dbReference type="EMBL" id="CAMXCT020000729">
    <property type="protein sequence ID" value="CAL1135968.1"/>
    <property type="molecule type" value="Genomic_DNA"/>
</dbReference>
<evidence type="ECO:0000313" key="3">
    <source>
        <dbReference type="Proteomes" id="UP001152797"/>
    </source>
</evidence>
<dbReference type="GO" id="GO:0016787">
    <property type="term" value="F:hydrolase activity"/>
    <property type="evidence" value="ECO:0007669"/>
    <property type="project" value="UniProtKB-KW"/>
</dbReference>
<comment type="caution">
    <text evidence="1">The sequence shown here is derived from an EMBL/GenBank/DDBJ whole genome shotgun (WGS) entry which is preliminary data.</text>
</comment>
<keyword evidence="3" id="KW-1185">Reference proteome</keyword>
<dbReference type="EMBL" id="CAMXCT010000729">
    <property type="protein sequence ID" value="CAI3982593.1"/>
    <property type="molecule type" value="Genomic_DNA"/>
</dbReference>
<reference evidence="1" key="1">
    <citation type="submission" date="2022-10" db="EMBL/GenBank/DDBJ databases">
        <authorList>
            <person name="Chen Y."/>
            <person name="Dougan E. K."/>
            <person name="Chan C."/>
            <person name="Rhodes N."/>
            <person name="Thang M."/>
        </authorList>
    </citation>
    <scope>NUCLEOTIDE SEQUENCE</scope>
</reference>
<dbReference type="AlphaFoldDB" id="A0A9P1FNH7"/>
<dbReference type="SUPFAM" id="SSF52266">
    <property type="entry name" value="SGNH hydrolase"/>
    <property type="match status" value="1"/>
</dbReference>
<gene>
    <name evidence="1" type="ORF">C1SCF055_LOCUS10271</name>
</gene>
<dbReference type="Proteomes" id="UP001152797">
    <property type="component" value="Unassembled WGS sequence"/>
</dbReference>
<dbReference type="OrthoDB" id="416528at2759"/>
<proteinExistence type="predicted"/>
<dbReference type="EMBL" id="CAMXCT030000729">
    <property type="protein sequence ID" value="CAL4769905.1"/>
    <property type="molecule type" value="Genomic_DNA"/>
</dbReference>
<evidence type="ECO:0000313" key="1">
    <source>
        <dbReference type="EMBL" id="CAI3982593.1"/>
    </source>
</evidence>
<organism evidence="1">
    <name type="scientific">Cladocopium goreaui</name>
    <dbReference type="NCBI Taxonomy" id="2562237"/>
    <lineage>
        <taxon>Eukaryota</taxon>
        <taxon>Sar</taxon>
        <taxon>Alveolata</taxon>
        <taxon>Dinophyceae</taxon>
        <taxon>Suessiales</taxon>
        <taxon>Symbiodiniaceae</taxon>
        <taxon>Cladocopium</taxon>
    </lineage>
</organism>
<evidence type="ECO:0000313" key="2">
    <source>
        <dbReference type="EMBL" id="CAL4769905.1"/>
    </source>
</evidence>
<accession>A0A9P1FNH7</accession>
<keyword evidence="2" id="KW-0378">Hydrolase</keyword>